<dbReference type="Proteomes" id="UP000761380">
    <property type="component" value="Unassembled WGS sequence"/>
</dbReference>
<name>A0A927WS77_SELRU</name>
<dbReference type="Gene3D" id="3.10.28.10">
    <property type="entry name" value="Homing endonucleases"/>
    <property type="match status" value="1"/>
</dbReference>
<comment type="function">
    <text evidence="4">Involved in cell division and chromosome segregation.</text>
</comment>
<dbReference type="AlphaFoldDB" id="A0A927WS77"/>
<dbReference type="SUPFAM" id="SSF55608">
    <property type="entry name" value="Homing endonucleases"/>
    <property type="match status" value="1"/>
</dbReference>
<dbReference type="PANTHER" id="PTHR37307">
    <property type="entry name" value="CELL DIVISION PROTEIN WHIA-RELATED"/>
    <property type="match status" value="1"/>
</dbReference>
<dbReference type="InterPro" id="IPR003802">
    <property type="entry name" value="Sporulation_regulator_WhiA"/>
</dbReference>
<dbReference type="InterPro" id="IPR018478">
    <property type="entry name" value="Sporu_reg_WhiA_N_dom"/>
</dbReference>
<keyword evidence="3 4" id="KW-0131">Cell cycle</keyword>
<comment type="similarity">
    <text evidence="4">Belongs to the WhiA family.</text>
</comment>
<organism evidence="8 9">
    <name type="scientific">Selenomonas ruminantium</name>
    <dbReference type="NCBI Taxonomy" id="971"/>
    <lineage>
        <taxon>Bacteria</taxon>
        <taxon>Bacillati</taxon>
        <taxon>Bacillota</taxon>
        <taxon>Negativicutes</taxon>
        <taxon>Selenomonadales</taxon>
        <taxon>Selenomonadaceae</taxon>
        <taxon>Selenomonas</taxon>
    </lineage>
</organism>
<reference evidence="8" key="1">
    <citation type="submission" date="2019-04" db="EMBL/GenBank/DDBJ databases">
        <title>Evolution of Biomass-Degrading Anaerobic Consortia Revealed by Metagenomics.</title>
        <authorList>
            <person name="Peng X."/>
        </authorList>
    </citation>
    <scope>NUCLEOTIDE SEQUENCE</scope>
    <source>
        <strain evidence="8">SIG240</strain>
    </source>
</reference>
<evidence type="ECO:0000256" key="3">
    <source>
        <dbReference type="ARBA" id="ARBA00023306"/>
    </source>
</evidence>
<accession>A0A927WS77</accession>
<evidence type="ECO:0000256" key="2">
    <source>
        <dbReference type="ARBA" id="ARBA00023125"/>
    </source>
</evidence>
<protein>
    <recommendedName>
        <fullName evidence="4">Probable cell division protein WhiA</fullName>
    </recommendedName>
</protein>
<evidence type="ECO:0000259" key="7">
    <source>
        <dbReference type="Pfam" id="PF14527"/>
    </source>
</evidence>
<comment type="caution">
    <text evidence="8">The sequence shown here is derived from an EMBL/GenBank/DDBJ whole genome shotgun (WGS) entry which is preliminary data.</text>
</comment>
<evidence type="ECO:0000256" key="4">
    <source>
        <dbReference type="HAMAP-Rule" id="MF_01420"/>
    </source>
</evidence>
<feature type="domain" description="Sporulation regulator WhiA C-terminal" evidence="5">
    <location>
        <begin position="224"/>
        <end position="305"/>
    </location>
</feature>
<evidence type="ECO:0000313" key="8">
    <source>
        <dbReference type="EMBL" id="MBE6092479.1"/>
    </source>
</evidence>
<evidence type="ECO:0000313" key="9">
    <source>
        <dbReference type="Proteomes" id="UP000761380"/>
    </source>
</evidence>
<evidence type="ECO:0000259" key="6">
    <source>
        <dbReference type="Pfam" id="PF10298"/>
    </source>
</evidence>
<dbReference type="PANTHER" id="PTHR37307:SF1">
    <property type="entry name" value="CELL DIVISION PROTEIN WHIA-RELATED"/>
    <property type="match status" value="1"/>
</dbReference>
<dbReference type="HAMAP" id="MF_01420">
    <property type="entry name" value="HTH_type_WhiA"/>
    <property type="match status" value="1"/>
</dbReference>
<dbReference type="GO" id="GO:0043937">
    <property type="term" value="P:regulation of sporulation"/>
    <property type="evidence" value="ECO:0007669"/>
    <property type="project" value="InterPro"/>
</dbReference>
<keyword evidence="1 4" id="KW-0132">Cell division</keyword>
<dbReference type="EMBL" id="SVBY01000025">
    <property type="protein sequence ID" value="MBE6092479.1"/>
    <property type="molecule type" value="Genomic_DNA"/>
</dbReference>
<evidence type="ECO:0000256" key="1">
    <source>
        <dbReference type="ARBA" id="ARBA00022618"/>
    </source>
</evidence>
<keyword evidence="2 4" id="KW-0238">DNA-binding</keyword>
<gene>
    <name evidence="4 8" type="primary">whiA</name>
    <name evidence="8" type="ORF">E7201_04820</name>
</gene>
<dbReference type="NCBIfam" id="TIGR00647">
    <property type="entry name" value="DNA_bind_WhiA"/>
    <property type="match status" value="1"/>
</dbReference>
<dbReference type="InterPro" id="IPR027434">
    <property type="entry name" value="Homing_endonucl"/>
</dbReference>
<dbReference type="GO" id="GO:0003677">
    <property type="term" value="F:DNA binding"/>
    <property type="evidence" value="ECO:0007669"/>
    <property type="project" value="UniProtKB-UniRule"/>
</dbReference>
<proteinExistence type="inferred from homology"/>
<dbReference type="Pfam" id="PF10298">
    <property type="entry name" value="WhiA_N"/>
    <property type="match status" value="1"/>
</dbReference>
<feature type="domain" description="Sporulation transcription regulator WhiA N-terminal" evidence="6">
    <location>
        <begin position="20"/>
        <end position="108"/>
    </location>
</feature>
<evidence type="ECO:0000259" key="5">
    <source>
        <dbReference type="Pfam" id="PF02650"/>
    </source>
</evidence>
<dbReference type="Pfam" id="PF14527">
    <property type="entry name" value="LAGLIDADG_WhiA"/>
    <property type="match status" value="1"/>
</dbReference>
<sequence length="309" mass="34422">MPSFATEVKNELARLYYEDTCCREAELAALLRMGATLTIGAGHTFGLNFTSKNAAVARKVLQLLKSEGENLRTEITVRRSRQLNKNNSYTVRAVPSMKVNELFTRIGFLHEDSLNMENDRGILKKQCCRIAYLRGAFQGGGSVNRPEAAYHLELVSGNFELGNLLYDLLRRMGFPAGFVDRKDSYIVYLKEGDAVIDFLGMMEADEAVESFEVARNVKEVREQVNRLVNCETANLQKAVDAAGRQLAIIRSLEADGQFKNLPPKVRAAAKARLDNPDATLQELAEMLGISKSGMNHRMRKLKELAATLG</sequence>
<feature type="domain" description="WhiA LAGLIDADG-like" evidence="7">
    <location>
        <begin position="131"/>
        <end position="221"/>
    </location>
</feature>
<dbReference type="InterPro" id="IPR039518">
    <property type="entry name" value="WhiA_LAGLIDADG_dom"/>
</dbReference>
<dbReference type="InterPro" id="IPR023054">
    <property type="entry name" value="Sporulation_regulator_WhiA_C"/>
</dbReference>
<dbReference type="GO" id="GO:0051301">
    <property type="term" value="P:cell division"/>
    <property type="evidence" value="ECO:0007669"/>
    <property type="project" value="UniProtKB-UniRule"/>
</dbReference>
<dbReference type="Pfam" id="PF02650">
    <property type="entry name" value="HTH_WhiA"/>
    <property type="match status" value="1"/>
</dbReference>